<dbReference type="Pfam" id="PF09084">
    <property type="entry name" value="NMT1"/>
    <property type="match status" value="1"/>
</dbReference>
<evidence type="ECO:0000256" key="1">
    <source>
        <dbReference type="ARBA" id="ARBA00004418"/>
    </source>
</evidence>
<dbReference type="PROSITE" id="PS51257">
    <property type="entry name" value="PROKAR_LIPOPROTEIN"/>
    <property type="match status" value="1"/>
</dbReference>
<keyword evidence="3 4" id="KW-0732">Signal</keyword>
<reference evidence="6" key="1">
    <citation type="submission" date="2024-06" db="EMBL/GenBank/DDBJ databases">
        <authorList>
            <person name="Fan A."/>
            <person name="Zhang F.Y."/>
            <person name="Zhang L."/>
        </authorList>
    </citation>
    <scope>NUCLEOTIDE SEQUENCE</scope>
    <source>
        <strain evidence="6">Y61</strain>
    </source>
</reference>
<feature type="domain" description="SsuA/THI5-like" evidence="5">
    <location>
        <begin position="58"/>
        <end position="265"/>
    </location>
</feature>
<evidence type="ECO:0000256" key="3">
    <source>
        <dbReference type="ARBA" id="ARBA00022729"/>
    </source>
</evidence>
<gene>
    <name evidence="6" type="ORF">ABNN70_00330</name>
</gene>
<dbReference type="GO" id="GO:0042918">
    <property type="term" value="P:alkanesulfonate transmembrane transport"/>
    <property type="evidence" value="ECO:0007669"/>
    <property type="project" value="TreeGrafter"/>
</dbReference>
<dbReference type="SUPFAM" id="SSF53850">
    <property type="entry name" value="Periplasmic binding protein-like II"/>
    <property type="match status" value="1"/>
</dbReference>
<dbReference type="GO" id="GO:0042597">
    <property type="term" value="C:periplasmic space"/>
    <property type="evidence" value="ECO:0007669"/>
    <property type="project" value="UniProtKB-SubCell"/>
</dbReference>
<feature type="chain" id="PRO_5043493466" evidence="4">
    <location>
        <begin position="21"/>
        <end position="358"/>
    </location>
</feature>
<dbReference type="PANTHER" id="PTHR30024">
    <property type="entry name" value="ALIPHATIC SULFONATES-BINDING PROTEIN-RELATED"/>
    <property type="match status" value="1"/>
</dbReference>
<evidence type="ECO:0000256" key="4">
    <source>
        <dbReference type="SAM" id="SignalP"/>
    </source>
</evidence>
<proteinExistence type="inferred from homology"/>
<feature type="signal peptide" evidence="4">
    <location>
        <begin position="1"/>
        <end position="20"/>
    </location>
</feature>
<dbReference type="InterPro" id="IPR015168">
    <property type="entry name" value="SsuA/THI5"/>
</dbReference>
<name>A0AAU8IF71_9BACL</name>
<accession>A0AAU8IF71</accession>
<protein>
    <submittedName>
        <fullName evidence="6">ABC transporter substrate-binding protein</fullName>
    </submittedName>
</protein>
<organism evidence="6">
    <name type="scientific">Sporolactobacillus sp. Y61</name>
    <dbReference type="NCBI Taxonomy" id="3160863"/>
    <lineage>
        <taxon>Bacteria</taxon>
        <taxon>Bacillati</taxon>
        <taxon>Bacillota</taxon>
        <taxon>Bacilli</taxon>
        <taxon>Bacillales</taxon>
        <taxon>Sporolactobacillaceae</taxon>
        <taxon>Sporolactobacillus</taxon>
    </lineage>
</organism>
<evidence type="ECO:0000313" key="6">
    <source>
        <dbReference type="EMBL" id="XCJ17039.1"/>
    </source>
</evidence>
<dbReference type="EMBL" id="CP159510">
    <property type="protein sequence ID" value="XCJ17039.1"/>
    <property type="molecule type" value="Genomic_DNA"/>
</dbReference>
<dbReference type="RefSeq" id="WP_353948357.1">
    <property type="nucleotide sequence ID" value="NZ_CP159510.1"/>
</dbReference>
<evidence type="ECO:0000256" key="2">
    <source>
        <dbReference type="ARBA" id="ARBA00010742"/>
    </source>
</evidence>
<sequence>MSRWLKGFFILTLIFLVACGSDQTDDKPAKKVDLPGNLTPLKERAKVVIAEDGSASGAGFYIAEKLGYFDAYNIDVSFTTFTNSDDMLPALASGKIDIAGGISSASFFNSIAQGINVKMIGDKGHNLPGNAYFSFVIGKDKQDEIKDYQDLKGKKVAVSTENAVDDYIYQKMLESAGLTRKDVRFVLMPDFGNMLSAIANGSIDAALQIEPEITQGVSDGIHVRLGDATDFAPDAQIAMVLASPEFASDRRDVAVRFMAAYIQALRDYNDAFVKKGENLNQIIDIMTEYTPLDDKEQWKQVAVTGLDPDGRLRVENIADQYQFYQDRGAIVGKVNMEDAVDMSIVEEALQHIGTYDKK</sequence>
<dbReference type="PANTHER" id="PTHR30024:SF47">
    <property type="entry name" value="TAURINE-BINDING PERIPLASMIC PROTEIN"/>
    <property type="match status" value="1"/>
</dbReference>
<dbReference type="AlphaFoldDB" id="A0AAU8IF71"/>
<dbReference type="Gene3D" id="3.40.190.10">
    <property type="entry name" value="Periplasmic binding protein-like II"/>
    <property type="match status" value="2"/>
</dbReference>
<comment type="similarity">
    <text evidence="2">Belongs to the bacterial solute-binding protein SsuA/TauA family.</text>
</comment>
<evidence type="ECO:0000259" key="5">
    <source>
        <dbReference type="Pfam" id="PF09084"/>
    </source>
</evidence>
<comment type="subcellular location">
    <subcellularLocation>
        <location evidence="1">Periplasm</location>
    </subcellularLocation>
</comment>